<reference evidence="2" key="1">
    <citation type="submission" date="2016-10" db="EMBL/GenBank/DDBJ databases">
        <authorList>
            <person name="de Groot N.N."/>
        </authorList>
    </citation>
    <scope>NUCLEOTIDE SEQUENCE</scope>
</reference>
<keyword evidence="1" id="KW-0472">Membrane</keyword>
<dbReference type="EMBL" id="FPHM01000316">
    <property type="protein sequence ID" value="SFV71799.1"/>
    <property type="molecule type" value="Genomic_DNA"/>
</dbReference>
<evidence type="ECO:0008006" key="3">
    <source>
        <dbReference type="Google" id="ProtNLM"/>
    </source>
</evidence>
<keyword evidence="1" id="KW-1133">Transmembrane helix</keyword>
<evidence type="ECO:0000256" key="1">
    <source>
        <dbReference type="SAM" id="Phobius"/>
    </source>
</evidence>
<gene>
    <name evidence="2" type="ORF">MNB_SV-13-1780</name>
</gene>
<evidence type="ECO:0000313" key="2">
    <source>
        <dbReference type="EMBL" id="SFV71799.1"/>
    </source>
</evidence>
<sequence length="138" mass="16379">MNIMTLQRYKNEIILLITALFAIFAFYYKISATNYVNENKALIQKQISEIVEIESYKKQWKSKNIANKIKIFKRIVSASKVKLFSKKSSKLKVFYINLNTNELNKITNKLLNMPVQIIKLKIKEINKNKFTMEFTCKW</sequence>
<dbReference type="AlphaFoldDB" id="A0A1W1D195"/>
<keyword evidence="1" id="KW-0812">Transmembrane</keyword>
<proteinExistence type="predicted"/>
<feature type="transmembrane region" description="Helical" evidence="1">
    <location>
        <begin position="12"/>
        <end position="30"/>
    </location>
</feature>
<accession>A0A1W1D195</accession>
<organism evidence="2">
    <name type="scientific">hydrothermal vent metagenome</name>
    <dbReference type="NCBI Taxonomy" id="652676"/>
    <lineage>
        <taxon>unclassified sequences</taxon>
        <taxon>metagenomes</taxon>
        <taxon>ecological metagenomes</taxon>
    </lineage>
</organism>
<name>A0A1W1D195_9ZZZZ</name>
<protein>
    <recommendedName>
        <fullName evidence="3">Type II secretion system protein M</fullName>
    </recommendedName>
</protein>